<sequence>MAALGIIMSTVQVKFKELMKISLAPALRESGLKGSGQTYSIKSDEYWALIGFQKSLYSDSQGLKFTINIYVVPKQEWEESREKYSYFPQKPSANTKWQIGWSERIGTLMPSKLDHWWEFNSQTNESELVRQVVEAISKYAVPAMQSRMKSA</sequence>
<reference evidence="1 2" key="1">
    <citation type="submission" date="2018-05" db="EMBL/GenBank/DDBJ databases">
        <title>Kangiella spongicola genome sequence.</title>
        <authorList>
            <person name="Maclea K.S."/>
            <person name="Goen A.E."/>
            <person name="Kelley C."/>
            <person name="Underriner A."/>
            <person name="Silverwood T."/>
            <person name="Trachtenberg A.M."/>
        </authorList>
    </citation>
    <scope>NUCLEOTIDE SEQUENCE [LARGE SCALE GENOMIC DNA]</scope>
    <source>
        <strain evidence="1 2">ATCC BAA-2076</strain>
    </source>
</reference>
<dbReference type="OrthoDB" id="8481394at2"/>
<comment type="caution">
    <text evidence="1">The sequence shown here is derived from an EMBL/GenBank/DDBJ whole genome shotgun (WGS) entry which is preliminary data.</text>
</comment>
<name>A0A318D9E3_9GAMM</name>
<protein>
    <recommendedName>
        <fullName evidence="3">DUF4304 domain-containing protein</fullName>
    </recommendedName>
</protein>
<evidence type="ECO:0000313" key="1">
    <source>
        <dbReference type="EMBL" id="PXF64278.1"/>
    </source>
</evidence>
<keyword evidence="2" id="KW-1185">Reference proteome</keyword>
<dbReference type="EMBL" id="QICH01000001">
    <property type="protein sequence ID" value="PXF64278.1"/>
    <property type="molecule type" value="Genomic_DNA"/>
</dbReference>
<proteinExistence type="predicted"/>
<dbReference type="InterPro" id="IPR025412">
    <property type="entry name" value="DUF4304"/>
</dbReference>
<gene>
    <name evidence="1" type="ORF">DL796_03840</name>
</gene>
<dbReference type="AlphaFoldDB" id="A0A318D9E3"/>
<evidence type="ECO:0000313" key="2">
    <source>
        <dbReference type="Proteomes" id="UP000247689"/>
    </source>
</evidence>
<dbReference type="Proteomes" id="UP000247689">
    <property type="component" value="Unassembled WGS sequence"/>
</dbReference>
<dbReference type="Pfam" id="PF14137">
    <property type="entry name" value="DUF4304"/>
    <property type="match status" value="1"/>
</dbReference>
<evidence type="ECO:0008006" key="3">
    <source>
        <dbReference type="Google" id="ProtNLM"/>
    </source>
</evidence>
<accession>A0A318D9E3</accession>
<organism evidence="1 2">
    <name type="scientific">Kangiella spongicola</name>
    <dbReference type="NCBI Taxonomy" id="796379"/>
    <lineage>
        <taxon>Bacteria</taxon>
        <taxon>Pseudomonadati</taxon>
        <taxon>Pseudomonadota</taxon>
        <taxon>Gammaproteobacteria</taxon>
        <taxon>Kangiellales</taxon>
        <taxon>Kangiellaceae</taxon>
        <taxon>Kangiella</taxon>
    </lineage>
</organism>